<sequence>MAVIGIDLGTTNSLCAVCRDGKIALVPNPNGDYLTPSVVSFGDQGEVYVGKIAKEMQITRPKQTFAEFKRDMGTDRIFRACGQEYRAEELSAFVLKKLKEDAEKFLGEPVTEAVISVPAYFDDDRRYATKNAGKLAGLYVERIVNEPSAVALRHQVREKEMETFIIFDFGGGTLDVSLVEAFDNMVEIRAVAGDNHLGGKDFNEVIAEDFLKNCGIDPSSLGEKEHGIVLREAELLKKQLSKEDTAERTVLLGEKEYVMRLDNQKLIRIAAGLFQRMSVPLKRVMDDAGMQWEDIDRIILAGGSSKMPVVRRYVESISETEVVMDDRPDECVAIGVGLTVAIKERSVEWKDMILADICPFSLGTEIYDGTFSTIIERNDSLPCSRSRYYVTTADNQTTMHFKIYQGEHLNAKENLLLGELDITDLPEAPARETGVLVTFLYDINGILDIHIKSATNEVRKVILNKNIRMSGEELDKCIEKMNQTALYPAGRERNRLLVERAKRLFEESSGVVRENIRVLLKQFAEAVDYGAERDIREQYVRLSLYLEAVEQNRVSLKEDPSFWEEHEDE</sequence>
<reference evidence="14 15" key="1">
    <citation type="submission" date="2018-08" db="EMBL/GenBank/DDBJ databases">
        <title>A genome reference for cultivated species of the human gut microbiota.</title>
        <authorList>
            <person name="Zou Y."/>
            <person name="Xue W."/>
            <person name="Luo G."/>
        </authorList>
    </citation>
    <scope>NUCLEOTIDE SEQUENCE [LARGE SCALE GENOMIC DNA]</scope>
    <source>
        <strain evidence="14 15">AM43-11</strain>
    </source>
</reference>
<dbReference type="InterPro" id="IPR029047">
    <property type="entry name" value="HSP70_peptide-bd_sf"/>
</dbReference>
<dbReference type="EMBL" id="QSFP01000002">
    <property type="protein sequence ID" value="RHA69685.1"/>
    <property type="molecule type" value="Genomic_DNA"/>
</dbReference>
<dbReference type="FunFam" id="3.30.420.40:FF:000071">
    <property type="entry name" value="Molecular chaperone DnaK"/>
    <property type="match status" value="1"/>
</dbReference>
<evidence type="ECO:0000313" key="14">
    <source>
        <dbReference type="EMBL" id="RHA69685.1"/>
    </source>
</evidence>
<dbReference type="AlphaFoldDB" id="A0A3R6EMP6"/>
<comment type="caution">
    <text evidence="14">The sequence shown here is derived from an EMBL/GenBank/DDBJ whole genome shotgun (WGS) entry which is preliminary data.</text>
</comment>
<name>A0A3R6EMP6_9FIRM</name>
<evidence type="ECO:0000256" key="6">
    <source>
        <dbReference type="ARBA" id="ARBA00022741"/>
    </source>
</evidence>
<accession>A0A3R6EMP6</accession>
<dbReference type="Gene3D" id="2.60.34.10">
    <property type="entry name" value="Substrate Binding Domain Of DNAk, Chain A, domain 1"/>
    <property type="match status" value="1"/>
</dbReference>
<evidence type="ECO:0000256" key="13">
    <source>
        <dbReference type="RuleBase" id="RU003322"/>
    </source>
</evidence>
<evidence type="ECO:0000256" key="7">
    <source>
        <dbReference type="ARBA" id="ARBA00022840"/>
    </source>
</evidence>
<keyword evidence="7 13" id="KW-0067">ATP-binding</keyword>
<organism evidence="14 15">
    <name type="scientific">Roseburia intestinalis</name>
    <dbReference type="NCBI Taxonomy" id="166486"/>
    <lineage>
        <taxon>Bacteria</taxon>
        <taxon>Bacillati</taxon>
        <taxon>Bacillota</taxon>
        <taxon>Clostridia</taxon>
        <taxon>Lachnospirales</taxon>
        <taxon>Lachnospiraceae</taxon>
        <taxon>Roseburia</taxon>
    </lineage>
</organism>
<evidence type="ECO:0000256" key="1">
    <source>
        <dbReference type="ARBA" id="ARBA00002290"/>
    </source>
</evidence>
<dbReference type="GO" id="GO:0005524">
    <property type="term" value="F:ATP binding"/>
    <property type="evidence" value="ECO:0007669"/>
    <property type="project" value="UniProtKB-KW"/>
</dbReference>
<dbReference type="InterPro" id="IPR018181">
    <property type="entry name" value="Heat_shock_70_CS"/>
</dbReference>
<proteinExistence type="inferred from homology"/>
<keyword evidence="5" id="KW-0597">Phosphoprotein</keyword>
<evidence type="ECO:0000256" key="5">
    <source>
        <dbReference type="ARBA" id="ARBA00022553"/>
    </source>
</evidence>
<dbReference type="Pfam" id="PF00012">
    <property type="entry name" value="HSP70"/>
    <property type="match status" value="2"/>
</dbReference>
<evidence type="ECO:0000313" key="15">
    <source>
        <dbReference type="Proteomes" id="UP000284465"/>
    </source>
</evidence>
<keyword evidence="8" id="KW-0346">Stress response</keyword>
<evidence type="ECO:0000256" key="11">
    <source>
        <dbReference type="ARBA" id="ARBA00030945"/>
    </source>
</evidence>
<dbReference type="Gene3D" id="3.30.420.40">
    <property type="match status" value="2"/>
</dbReference>
<evidence type="ECO:0000256" key="12">
    <source>
        <dbReference type="ARBA" id="ARBA00033103"/>
    </source>
</evidence>
<dbReference type="Proteomes" id="UP000284465">
    <property type="component" value="Unassembled WGS sequence"/>
</dbReference>
<dbReference type="Gene3D" id="3.90.640.10">
    <property type="entry name" value="Actin, Chain A, domain 4"/>
    <property type="match status" value="1"/>
</dbReference>
<dbReference type="PROSITE" id="PS01036">
    <property type="entry name" value="HSP70_3"/>
    <property type="match status" value="1"/>
</dbReference>
<dbReference type="InterPro" id="IPR043129">
    <property type="entry name" value="ATPase_NBD"/>
</dbReference>
<dbReference type="PROSITE" id="PS00297">
    <property type="entry name" value="HSP70_1"/>
    <property type="match status" value="1"/>
</dbReference>
<evidence type="ECO:0000256" key="4">
    <source>
        <dbReference type="ARBA" id="ARBA00017249"/>
    </source>
</evidence>
<protein>
    <recommendedName>
        <fullName evidence="3">Chaperone protein DnaK</fullName>
    </recommendedName>
    <alternativeName>
        <fullName evidence="4">Chaperone protein dnaK</fullName>
    </alternativeName>
    <alternativeName>
        <fullName evidence="12">HSP70</fullName>
    </alternativeName>
    <alternativeName>
        <fullName evidence="11">Heat shock 70 kDa protein</fullName>
    </alternativeName>
    <alternativeName>
        <fullName evidence="10">Heat shock protein 70</fullName>
    </alternativeName>
</protein>
<dbReference type="GO" id="GO:0140662">
    <property type="term" value="F:ATP-dependent protein folding chaperone"/>
    <property type="evidence" value="ECO:0007669"/>
    <property type="project" value="InterPro"/>
</dbReference>
<dbReference type="RefSeq" id="WP_118590151.1">
    <property type="nucleotide sequence ID" value="NZ_QSFP01000002.1"/>
</dbReference>
<dbReference type="InterPro" id="IPR013126">
    <property type="entry name" value="Hsp_70_fam"/>
</dbReference>
<dbReference type="SUPFAM" id="SSF53067">
    <property type="entry name" value="Actin-like ATPase domain"/>
    <property type="match status" value="2"/>
</dbReference>
<gene>
    <name evidence="14" type="ORF">DW927_02410</name>
</gene>
<dbReference type="PROSITE" id="PS00329">
    <property type="entry name" value="HSP70_2"/>
    <property type="match status" value="1"/>
</dbReference>
<evidence type="ECO:0000256" key="8">
    <source>
        <dbReference type="ARBA" id="ARBA00023016"/>
    </source>
</evidence>
<evidence type="ECO:0000256" key="10">
    <source>
        <dbReference type="ARBA" id="ARBA00030019"/>
    </source>
</evidence>
<dbReference type="SUPFAM" id="SSF100920">
    <property type="entry name" value="Heat shock protein 70kD (HSP70), peptide-binding domain"/>
    <property type="match status" value="1"/>
</dbReference>
<comment type="similarity">
    <text evidence="2 13">Belongs to the heat shock protein 70 family.</text>
</comment>
<evidence type="ECO:0000256" key="2">
    <source>
        <dbReference type="ARBA" id="ARBA00007381"/>
    </source>
</evidence>
<comment type="function">
    <text evidence="1">Acts as a chaperone.</text>
</comment>
<keyword evidence="6 13" id="KW-0547">Nucleotide-binding</keyword>
<evidence type="ECO:0000256" key="3">
    <source>
        <dbReference type="ARBA" id="ARBA00014415"/>
    </source>
</evidence>
<dbReference type="PRINTS" id="PR00301">
    <property type="entry name" value="HEATSHOCK70"/>
</dbReference>
<evidence type="ECO:0000256" key="9">
    <source>
        <dbReference type="ARBA" id="ARBA00023186"/>
    </source>
</evidence>
<dbReference type="PANTHER" id="PTHR19375">
    <property type="entry name" value="HEAT SHOCK PROTEIN 70KDA"/>
    <property type="match status" value="1"/>
</dbReference>
<keyword evidence="9" id="KW-0143">Chaperone</keyword>